<evidence type="ECO:0000256" key="4">
    <source>
        <dbReference type="ARBA" id="ARBA00018070"/>
    </source>
</evidence>
<dbReference type="GO" id="GO:0061709">
    <property type="term" value="P:reticulophagy"/>
    <property type="evidence" value="ECO:0007669"/>
    <property type="project" value="TreeGrafter"/>
</dbReference>
<keyword evidence="5" id="KW-0813">Transport</keyword>
<comment type="catalytic activity">
    <reaction evidence="12">
        <text>a 1,2-diacyl-sn-glycero-3-phosphocholine(in) = a 1,2-diacyl-sn-glycero-3-phosphocholine(out)</text>
        <dbReference type="Rhea" id="RHEA:38571"/>
        <dbReference type="ChEBI" id="CHEBI:57643"/>
    </reaction>
</comment>
<name>A0A1U7LPZ9_NEOID</name>
<reference evidence="14 15" key="1">
    <citation type="submission" date="2016-04" db="EMBL/GenBank/DDBJ databases">
        <title>Evolutionary innovation and constraint leading to complex multicellularity in the Ascomycota.</title>
        <authorList>
            <person name="Cisse O."/>
            <person name="Nguyen A."/>
            <person name="Hewitt D.A."/>
            <person name="Jedd G."/>
            <person name="Stajich J.E."/>
        </authorList>
    </citation>
    <scope>NUCLEOTIDE SEQUENCE [LARGE SCALE GENOMIC DNA]</scope>
    <source>
        <strain evidence="14 15">DAH-3</strain>
    </source>
</reference>
<dbReference type="GO" id="GO:0000045">
    <property type="term" value="P:autophagosome assembly"/>
    <property type="evidence" value="ECO:0007669"/>
    <property type="project" value="TreeGrafter"/>
</dbReference>
<dbReference type="STRING" id="1198029.A0A1U7LPZ9"/>
<dbReference type="EMBL" id="LXFE01000693">
    <property type="protein sequence ID" value="OLL24663.1"/>
    <property type="molecule type" value="Genomic_DNA"/>
</dbReference>
<evidence type="ECO:0000256" key="6">
    <source>
        <dbReference type="ARBA" id="ARBA00022824"/>
    </source>
</evidence>
<dbReference type="GO" id="GO:0034045">
    <property type="term" value="C:phagophore assembly site membrane"/>
    <property type="evidence" value="ECO:0007669"/>
    <property type="project" value="UniProtKB-SubCell"/>
</dbReference>
<dbReference type="GO" id="GO:0034727">
    <property type="term" value="P:piecemeal microautophagy of the nucleus"/>
    <property type="evidence" value="ECO:0007669"/>
    <property type="project" value="TreeGrafter"/>
</dbReference>
<comment type="catalytic activity">
    <reaction evidence="11">
        <text>a 1,2-diacyl-sn-glycero-3-phosphoethanolamine(in) = a 1,2-diacyl-sn-glycero-3-phosphoethanolamine(out)</text>
        <dbReference type="Rhea" id="RHEA:38895"/>
        <dbReference type="ChEBI" id="CHEBI:64612"/>
    </reaction>
</comment>
<comment type="catalytic activity">
    <reaction evidence="10">
        <text>a 1,2-diacyl-sn-glycero-3-phospho-L-serine(in) = a 1,2-diacyl-sn-glycero-3-phospho-L-serine(out)</text>
        <dbReference type="Rhea" id="RHEA:38663"/>
        <dbReference type="ChEBI" id="CHEBI:57262"/>
    </reaction>
</comment>
<feature type="region of interest" description="Disordered" evidence="13">
    <location>
        <begin position="422"/>
        <end position="443"/>
    </location>
</feature>
<evidence type="ECO:0000256" key="12">
    <source>
        <dbReference type="ARBA" id="ARBA00024631"/>
    </source>
</evidence>
<dbReference type="Proteomes" id="UP000186594">
    <property type="component" value="Unassembled WGS sequence"/>
</dbReference>
<dbReference type="GO" id="GO:0000422">
    <property type="term" value="P:autophagy of mitochondrion"/>
    <property type="evidence" value="ECO:0007669"/>
    <property type="project" value="TreeGrafter"/>
</dbReference>
<keyword evidence="15" id="KW-1185">Reference proteome</keyword>
<evidence type="ECO:0000256" key="10">
    <source>
        <dbReference type="ARBA" id="ARBA00024479"/>
    </source>
</evidence>
<dbReference type="GO" id="GO:0005789">
    <property type="term" value="C:endoplasmic reticulum membrane"/>
    <property type="evidence" value="ECO:0007669"/>
    <property type="project" value="UniProtKB-SubCell"/>
</dbReference>
<evidence type="ECO:0000256" key="1">
    <source>
        <dbReference type="ARBA" id="ARBA00004406"/>
    </source>
</evidence>
<accession>A0A1U7LPZ9</accession>
<dbReference type="OrthoDB" id="18982at2759"/>
<comment type="caution">
    <text evidence="14">The sequence shown here is derived from an EMBL/GenBank/DDBJ whole genome shotgun (WGS) entry which is preliminary data.</text>
</comment>
<evidence type="ECO:0000256" key="8">
    <source>
        <dbReference type="ARBA" id="ARBA00023055"/>
    </source>
</evidence>
<keyword evidence="7" id="KW-0072">Autophagy</keyword>
<proteinExistence type="inferred from homology"/>
<keyword evidence="6" id="KW-0256">Endoplasmic reticulum</keyword>
<dbReference type="GO" id="GO:0061723">
    <property type="term" value="P:glycophagy"/>
    <property type="evidence" value="ECO:0007669"/>
    <property type="project" value="TreeGrafter"/>
</dbReference>
<dbReference type="GO" id="GO:0061908">
    <property type="term" value="C:phagophore"/>
    <property type="evidence" value="ECO:0007669"/>
    <property type="project" value="TreeGrafter"/>
</dbReference>
<comment type="subcellular location">
    <subcellularLocation>
        <location evidence="1">Endoplasmic reticulum membrane</location>
        <topology evidence="1">Peripheral membrane protein</topology>
    </subcellularLocation>
    <subcellularLocation>
        <location evidence="2">Preautophagosomal structure membrane</location>
        <topology evidence="2">Peripheral membrane protein</topology>
    </subcellularLocation>
</comment>
<evidence type="ECO:0000313" key="15">
    <source>
        <dbReference type="Proteomes" id="UP000186594"/>
    </source>
</evidence>
<sequence length="1466" mass="163421">MASYITAKVTNRLLLFALKQCLGRFVQSIPDHNIDLQVTNGRLDLCNILLNAAAINELIAELPVKIRSAKVENINISIPWSNILSSGISLSISGINIVLEKSHPVESMSIAQSFLSDLSEQDPLLYSTELGMEPQLESFDLDGPTLQTALMDRLKEFFSSKLQVSISGLSIAYSNVQFDIKEASYTSHKFIIKGLEACITPTAPQPSLPSSRASSASEAPPRELMQSMLFSHAEAQGLMQSVYMSAIEDSLMPTRKIFDIEDKITVTFGDSVEIVVPDIEASIGTEDFAMLLNLFRELSFQKSPTSKEFKDSMISVKIGTTKVHVSPGRTQWLDSPYHLTVASATFTLSSTSSRMEYTLETERIALSTLHTSLVEISKLNLEILITTEHRDLKLSIGPVTLTPQPEDLYFLFSLPSVIPPQAYDDSNNDDDGDDTPPSKPVFRGSIGIPAVRILDSFSLEIVGLDIQLRDDITTIDYDSIEIPGILHISGSTKVYRHYDIDEVDYLRPTPTTMLQLQEESRESSAFDVKVDAKIDVALDREKIVQFAEFTRKWKDGLSEMRTTKEGSTPITISGCVDLSIQLILGDDEHITASVGQVDFFATSGIWKYDACHLVFSELEMCRNGHPLVEQLVPRISNHVLGQMRFQRRNVDILLRNIRMNYHPDKSFFDTLLTGVEFPDNSPSVTKTSSSDKLSVAPTELTIELENCGLSLTPLRIPAQAVVLVDFAKAKIVDITLDFNLEKASVFLINDVETLISSEECRFSRGPIEWAKRSGYVSMGYIKDMNSQIRMKKGNFDMEISAQLIKLESCADSMATLISLAGLLTQAADETKERYRVSLEKSVNIFEGLEESTFRPTETMVIPVPIDDGSQDGNLTDSYFGENGEFDKVLKPHPTALLATFEENVIPLEEDTTFGMTRSHMLDQNIVTEISVKDANFPVFIRVRKSNLIWDLHDGYDWKSTRDKITSAVDKIENRSAWMAENNKFKSSDSNSEELNFHEDGSEHEQTGELLFKSIMISIPKGQDRRRLREAINRGLCDESDSEEETVKSRKTQVMREKQLRLTRSSKRKIGIHAKGVSTDFMVLSSSSQHFQNSLHLTIQNVDVYDEIPTSTWNKFLTTMRSHAGSIDMLDFLVKVVKPVEGLSASELWMKADVAPLRFHVDQDALDFFARFFTFEGTESENQPVGEPPFIQYFEIASIPVKLDYKPRKVDYIGLKSGKTTEFMNFVILEESEMTMDRVVFRGVSGFERLGQQLNNFWMPIIQREQLPGVLGGISCVREVVRLGDGVKNLIMVPVKEYRKDGRVVRSIQKGFSTFAKSTAIEGARFGTKLAIGTKGVLENTEELLSSRSRSVTGDQRAISQYADQPKNVASGIQQGYKQFSKNLASARDAMKAVPKEIAKRGSAVGAAEVLLKAIPPILIRPVIGASEAVGKTLMGVSNQIDPTQRKRVSDVNISQNKLSKSAAGLA</sequence>
<evidence type="ECO:0000256" key="2">
    <source>
        <dbReference type="ARBA" id="ARBA00004623"/>
    </source>
</evidence>
<dbReference type="PANTHER" id="PTHR13190:SF1">
    <property type="entry name" value="AUTOPHAGY-RELATED 2, ISOFORM A"/>
    <property type="match status" value="1"/>
</dbReference>
<dbReference type="InterPro" id="IPR026849">
    <property type="entry name" value="ATG2"/>
</dbReference>
<evidence type="ECO:0000256" key="3">
    <source>
        <dbReference type="ARBA" id="ARBA00009714"/>
    </source>
</evidence>
<gene>
    <name evidence="14" type="ORF">NEOLI_003204</name>
</gene>
<evidence type="ECO:0000256" key="7">
    <source>
        <dbReference type="ARBA" id="ARBA00023006"/>
    </source>
</evidence>
<evidence type="ECO:0000256" key="5">
    <source>
        <dbReference type="ARBA" id="ARBA00022448"/>
    </source>
</evidence>
<keyword evidence="9" id="KW-0472">Membrane</keyword>
<evidence type="ECO:0000256" key="11">
    <source>
        <dbReference type="ARBA" id="ARBA00024615"/>
    </source>
</evidence>
<evidence type="ECO:0000313" key="14">
    <source>
        <dbReference type="EMBL" id="OLL24663.1"/>
    </source>
</evidence>
<protein>
    <recommendedName>
        <fullName evidence="4">Autophagy-related protein 2</fullName>
    </recommendedName>
</protein>
<dbReference type="PANTHER" id="PTHR13190">
    <property type="entry name" value="AUTOPHAGY-RELATED 2, ISOFORM A"/>
    <property type="match status" value="1"/>
</dbReference>
<evidence type="ECO:0000256" key="13">
    <source>
        <dbReference type="SAM" id="MobiDB-lite"/>
    </source>
</evidence>
<dbReference type="GO" id="GO:0043495">
    <property type="term" value="F:protein-membrane adaptor activity"/>
    <property type="evidence" value="ECO:0007669"/>
    <property type="project" value="TreeGrafter"/>
</dbReference>
<keyword evidence="8" id="KW-0445">Lipid transport</keyword>
<dbReference type="GO" id="GO:0032266">
    <property type="term" value="F:phosphatidylinositol-3-phosphate binding"/>
    <property type="evidence" value="ECO:0007669"/>
    <property type="project" value="TreeGrafter"/>
</dbReference>
<organism evidence="14 15">
    <name type="scientific">Neolecta irregularis (strain DAH-3)</name>
    <dbReference type="NCBI Taxonomy" id="1198029"/>
    <lineage>
        <taxon>Eukaryota</taxon>
        <taxon>Fungi</taxon>
        <taxon>Dikarya</taxon>
        <taxon>Ascomycota</taxon>
        <taxon>Taphrinomycotina</taxon>
        <taxon>Neolectales</taxon>
        <taxon>Neolectaceae</taxon>
        <taxon>Neolecta</taxon>
    </lineage>
</organism>
<dbReference type="Pfam" id="PF13329">
    <property type="entry name" value="ATG2_CAD"/>
    <property type="match status" value="1"/>
</dbReference>
<dbReference type="GO" id="GO:0006869">
    <property type="term" value="P:lipid transport"/>
    <property type="evidence" value="ECO:0007669"/>
    <property type="project" value="UniProtKB-KW"/>
</dbReference>
<comment type="similarity">
    <text evidence="3">Belongs to the ATG2 family.</text>
</comment>
<evidence type="ECO:0000256" key="9">
    <source>
        <dbReference type="ARBA" id="ARBA00023136"/>
    </source>
</evidence>